<accession>A0A165QR94</accession>
<sequence>MRIRTHVCHLSLRILFSGCSQAPACLWHQSMNRDVESAAREADQNRTPSETDKQPEQRSSIGRRSVGCFRDRVRNVKHQSVMDSTCAPRDT</sequence>
<feature type="region of interest" description="Disordered" evidence="1">
    <location>
        <begin position="36"/>
        <end position="66"/>
    </location>
</feature>
<dbReference type="AlphaFoldDB" id="A0A165QR94"/>
<dbReference type="Proteomes" id="UP000076727">
    <property type="component" value="Unassembled WGS sequence"/>
</dbReference>
<evidence type="ECO:0000313" key="3">
    <source>
        <dbReference type="EMBL" id="KZT69823.1"/>
    </source>
</evidence>
<evidence type="ECO:0000256" key="1">
    <source>
        <dbReference type="SAM" id="MobiDB-lite"/>
    </source>
</evidence>
<name>A0A165QR94_9APHY</name>
<evidence type="ECO:0000256" key="2">
    <source>
        <dbReference type="SAM" id="SignalP"/>
    </source>
</evidence>
<feature type="chain" id="PRO_5007865214" description="Secreted protein" evidence="2">
    <location>
        <begin position="22"/>
        <end position="91"/>
    </location>
</feature>
<evidence type="ECO:0000313" key="4">
    <source>
        <dbReference type="Proteomes" id="UP000076727"/>
    </source>
</evidence>
<proteinExistence type="predicted"/>
<dbReference type="EMBL" id="KV429055">
    <property type="protein sequence ID" value="KZT69823.1"/>
    <property type="molecule type" value="Genomic_DNA"/>
</dbReference>
<keyword evidence="4" id="KW-1185">Reference proteome</keyword>
<gene>
    <name evidence="3" type="ORF">DAEQUDRAFT_726137</name>
</gene>
<protein>
    <recommendedName>
        <fullName evidence="5">Secreted protein</fullName>
    </recommendedName>
</protein>
<organism evidence="3 4">
    <name type="scientific">Daedalea quercina L-15889</name>
    <dbReference type="NCBI Taxonomy" id="1314783"/>
    <lineage>
        <taxon>Eukaryota</taxon>
        <taxon>Fungi</taxon>
        <taxon>Dikarya</taxon>
        <taxon>Basidiomycota</taxon>
        <taxon>Agaricomycotina</taxon>
        <taxon>Agaricomycetes</taxon>
        <taxon>Polyporales</taxon>
        <taxon>Fomitopsis</taxon>
    </lineage>
</organism>
<feature type="compositionally biased region" description="Basic and acidic residues" evidence="1">
    <location>
        <begin position="36"/>
        <end position="56"/>
    </location>
</feature>
<keyword evidence="2" id="KW-0732">Signal</keyword>
<evidence type="ECO:0008006" key="5">
    <source>
        <dbReference type="Google" id="ProtNLM"/>
    </source>
</evidence>
<reference evidence="3 4" key="1">
    <citation type="journal article" date="2016" name="Mol. Biol. Evol.">
        <title>Comparative Genomics of Early-Diverging Mushroom-Forming Fungi Provides Insights into the Origins of Lignocellulose Decay Capabilities.</title>
        <authorList>
            <person name="Nagy L.G."/>
            <person name="Riley R."/>
            <person name="Tritt A."/>
            <person name="Adam C."/>
            <person name="Daum C."/>
            <person name="Floudas D."/>
            <person name="Sun H."/>
            <person name="Yadav J.S."/>
            <person name="Pangilinan J."/>
            <person name="Larsson K.H."/>
            <person name="Matsuura K."/>
            <person name="Barry K."/>
            <person name="Labutti K."/>
            <person name="Kuo R."/>
            <person name="Ohm R.A."/>
            <person name="Bhattacharya S.S."/>
            <person name="Shirouzu T."/>
            <person name="Yoshinaga Y."/>
            <person name="Martin F.M."/>
            <person name="Grigoriev I.V."/>
            <person name="Hibbett D.S."/>
        </authorList>
    </citation>
    <scope>NUCLEOTIDE SEQUENCE [LARGE SCALE GENOMIC DNA]</scope>
    <source>
        <strain evidence="3 4">L-15889</strain>
    </source>
</reference>
<feature type="signal peptide" evidence="2">
    <location>
        <begin position="1"/>
        <end position="21"/>
    </location>
</feature>